<accession>A0ACC3AEP7</accession>
<comment type="caution">
    <text evidence="1">The sequence shown here is derived from an EMBL/GenBank/DDBJ whole genome shotgun (WGS) entry which is preliminary data.</text>
</comment>
<proteinExistence type="predicted"/>
<reference evidence="1" key="1">
    <citation type="submission" date="2022-10" db="EMBL/GenBank/DDBJ databases">
        <title>Culturing micro-colonial fungi from biological soil crusts in the Mojave desert and describing Neophaeococcomyces mojavensis, and introducing the new genera and species Taxawa tesnikishii.</title>
        <authorList>
            <person name="Kurbessoian T."/>
            <person name="Stajich J.E."/>
        </authorList>
    </citation>
    <scope>NUCLEOTIDE SEQUENCE</scope>
    <source>
        <strain evidence="1">JES_112</strain>
    </source>
</reference>
<protein>
    <submittedName>
        <fullName evidence="1">Uncharacterized protein</fullName>
    </submittedName>
</protein>
<dbReference type="EMBL" id="JAPDRQ010000029">
    <property type="protein sequence ID" value="KAJ9660646.1"/>
    <property type="molecule type" value="Genomic_DNA"/>
</dbReference>
<name>A0ACC3AEP7_9EURO</name>
<dbReference type="Proteomes" id="UP001172386">
    <property type="component" value="Unassembled WGS sequence"/>
</dbReference>
<evidence type="ECO:0000313" key="2">
    <source>
        <dbReference type="Proteomes" id="UP001172386"/>
    </source>
</evidence>
<sequence length="128" mass="14371">MAKSARASVRKRNNANLRAKVFGPAHDARTERLSAKLQELVSTPKPDEEKIMDVDDEKEEEGTKDPATIGSKDDTMQGVVVSKSSRKAEQRRSVGRVQKKVSRRKAKAQMVFPSELARRKRQAKARRG</sequence>
<evidence type="ECO:0000313" key="1">
    <source>
        <dbReference type="EMBL" id="KAJ9660646.1"/>
    </source>
</evidence>
<gene>
    <name evidence="1" type="ORF">H2198_002388</name>
</gene>
<organism evidence="1 2">
    <name type="scientific">Neophaeococcomyces mojaviensis</name>
    <dbReference type="NCBI Taxonomy" id="3383035"/>
    <lineage>
        <taxon>Eukaryota</taxon>
        <taxon>Fungi</taxon>
        <taxon>Dikarya</taxon>
        <taxon>Ascomycota</taxon>
        <taxon>Pezizomycotina</taxon>
        <taxon>Eurotiomycetes</taxon>
        <taxon>Chaetothyriomycetidae</taxon>
        <taxon>Chaetothyriales</taxon>
        <taxon>Chaetothyriales incertae sedis</taxon>
        <taxon>Neophaeococcomyces</taxon>
    </lineage>
</organism>
<keyword evidence="2" id="KW-1185">Reference proteome</keyword>